<dbReference type="Pfam" id="PF09753">
    <property type="entry name" value="Use1"/>
    <property type="match status" value="1"/>
</dbReference>
<keyword evidence="4 11" id="KW-0812">Transmembrane</keyword>
<evidence type="ECO:0000256" key="11">
    <source>
        <dbReference type="SAM" id="Phobius"/>
    </source>
</evidence>
<evidence type="ECO:0000256" key="1">
    <source>
        <dbReference type="ARBA" id="ARBA00004163"/>
    </source>
</evidence>
<keyword evidence="7" id="KW-0653">Protein transport</keyword>
<comment type="subcellular location">
    <subcellularLocation>
        <location evidence="1">Endoplasmic reticulum membrane</location>
        <topology evidence="1">Single-pass type IV membrane protein</topology>
    </subcellularLocation>
</comment>
<dbReference type="GO" id="GO:0031201">
    <property type="term" value="C:SNARE complex"/>
    <property type="evidence" value="ECO:0007669"/>
    <property type="project" value="TreeGrafter"/>
</dbReference>
<dbReference type="GO" id="GO:0015031">
    <property type="term" value="P:protein transport"/>
    <property type="evidence" value="ECO:0007669"/>
    <property type="project" value="UniProtKB-KW"/>
</dbReference>
<evidence type="ECO:0000256" key="10">
    <source>
        <dbReference type="SAM" id="MobiDB-lite"/>
    </source>
</evidence>
<organism evidence="12 13">
    <name type="scientific">Mycena belliarum</name>
    <dbReference type="NCBI Taxonomy" id="1033014"/>
    <lineage>
        <taxon>Eukaryota</taxon>
        <taxon>Fungi</taxon>
        <taxon>Dikarya</taxon>
        <taxon>Basidiomycota</taxon>
        <taxon>Agaricomycotina</taxon>
        <taxon>Agaricomycetes</taxon>
        <taxon>Agaricomycetidae</taxon>
        <taxon>Agaricales</taxon>
        <taxon>Marasmiineae</taxon>
        <taxon>Mycenaceae</taxon>
        <taxon>Mycena</taxon>
    </lineage>
</organism>
<dbReference type="EMBL" id="JARJCN010000015">
    <property type="protein sequence ID" value="KAJ7094007.1"/>
    <property type="molecule type" value="Genomic_DNA"/>
</dbReference>
<feature type="transmembrane region" description="Helical" evidence="11">
    <location>
        <begin position="266"/>
        <end position="287"/>
    </location>
</feature>
<keyword evidence="8 11" id="KW-1133">Transmembrane helix</keyword>
<name>A0AAD6U7J7_9AGAR</name>
<dbReference type="InterPro" id="IPR019150">
    <property type="entry name" value="Vesicle_transport_protein_Use1"/>
</dbReference>
<dbReference type="GO" id="GO:0005484">
    <property type="term" value="F:SNAP receptor activity"/>
    <property type="evidence" value="ECO:0007669"/>
    <property type="project" value="TreeGrafter"/>
</dbReference>
<gene>
    <name evidence="12" type="ORF">B0H15DRAFT_905047</name>
</gene>
<evidence type="ECO:0000256" key="7">
    <source>
        <dbReference type="ARBA" id="ARBA00022927"/>
    </source>
</evidence>
<dbReference type="GO" id="GO:0005789">
    <property type="term" value="C:endoplasmic reticulum membrane"/>
    <property type="evidence" value="ECO:0007669"/>
    <property type="project" value="UniProtKB-SubCell"/>
</dbReference>
<reference evidence="12" key="1">
    <citation type="submission" date="2023-03" db="EMBL/GenBank/DDBJ databases">
        <title>Massive genome expansion in bonnet fungi (Mycena s.s.) driven by repeated elements and novel gene families across ecological guilds.</title>
        <authorList>
            <consortium name="Lawrence Berkeley National Laboratory"/>
            <person name="Harder C.B."/>
            <person name="Miyauchi S."/>
            <person name="Viragh M."/>
            <person name="Kuo A."/>
            <person name="Thoen E."/>
            <person name="Andreopoulos B."/>
            <person name="Lu D."/>
            <person name="Skrede I."/>
            <person name="Drula E."/>
            <person name="Henrissat B."/>
            <person name="Morin E."/>
            <person name="Kohler A."/>
            <person name="Barry K."/>
            <person name="LaButti K."/>
            <person name="Morin E."/>
            <person name="Salamov A."/>
            <person name="Lipzen A."/>
            <person name="Mereny Z."/>
            <person name="Hegedus B."/>
            <person name="Baldrian P."/>
            <person name="Stursova M."/>
            <person name="Weitz H."/>
            <person name="Taylor A."/>
            <person name="Grigoriev I.V."/>
            <person name="Nagy L.G."/>
            <person name="Martin F."/>
            <person name="Kauserud H."/>
        </authorList>
    </citation>
    <scope>NUCLEOTIDE SEQUENCE</scope>
    <source>
        <strain evidence="12">CBHHK173m</strain>
    </source>
</reference>
<protein>
    <submittedName>
        <fullName evidence="12">Uncharacterized protein</fullName>
    </submittedName>
</protein>
<keyword evidence="13" id="KW-1185">Reference proteome</keyword>
<evidence type="ECO:0000313" key="12">
    <source>
        <dbReference type="EMBL" id="KAJ7094007.1"/>
    </source>
</evidence>
<evidence type="ECO:0000256" key="4">
    <source>
        <dbReference type="ARBA" id="ARBA00022692"/>
    </source>
</evidence>
<feature type="compositionally biased region" description="Pro residues" evidence="10">
    <location>
        <begin position="102"/>
        <end position="111"/>
    </location>
</feature>
<evidence type="ECO:0000256" key="6">
    <source>
        <dbReference type="ARBA" id="ARBA00022892"/>
    </source>
</evidence>
<accession>A0AAD6U7J7</accession>
<evidence type="ECO:0000256" key="8">
    <source>
        <dbReference type="ARBA" id="ARBA00022989"/>
    </source>
</evidence>
<sequence>MRGLNVGHDEINLKRLIRRLEKSASDSEWAGTSDDIWIKVQGTLQTVKYARKLLSSVELDDSDPTPKDMHRYNDFRTKLDRIDAFMQALEKQAAPRRTRPEPILPHIPPPPDEPEATPSQLQRSSPPDAISVSGEGEDSASAALPTDDLLFSVSDVARSSFSSSVSPPLTTLLPPSFPSATKSTSTAIEPRLLQHSNARQRDMSEEMARMATQLKQNAIHFGELLANDQRVMEETEQKLEGNYGYMQKTRVRTRDLRGKTGSTTCLVLAIILFVTLLFMLMVSLIRFSGR</sequence>
<proteinExistence type="inferred from homology"/>
<dbReference type="GO" id="GO:0006890">
    <property type="term" value="P:retrograde vesicle-mediated transport, Golgi to endoplasmic reticulum"/>
    <property type="evidence" value="ECO:0007669"/>
    <property type="project" value="TreeGrafter"/>
</dbReference>
<dbReference type="CDD" id="cd15860">
    <property type="entry name" value="SNARE_USE1"/>
    <property type="match status" value="1"/>
</dbReference>
<keyword evidence="9 11" id="KW-0472">Membrane</keyword>
<dbReference type="PANTHER" id="PTHR13050:SF7">
    <property type="entry name" value="VESICLE TRANSPORT PROTEIN USE1"/>
    <property type="match status" value="1"/>
</dbReference>
<comment type="similarity">
    <text evidence="2">Belongs to the USE1 family.</text>
</comment>
<comment type="caution">
    <text evidence="12">The sequence shown here is derived from an EMBL/GenBank/DDBJ whole genome shotgun (WGS) entry which is preliminary data.</text>
</comment>
<dbReference type="Proteomes" id="UP001222325">
    <property type="component" value="Unassembled WGS sequence"/>
</dbReference>
<dbReference type="PANTHER" id="PTHR13050">
    <property type="entry name" value="USE1-LIKE PROTEIN"/>
    <property type="match status" value="1"/>
</dbReference>
<evidence type="ECO:0000256" key="5">
    <source>
        <dbReference type="ARBA" id="ARBA00022824"/>
    </source>
</evidence>
<evidence type="ECO:0000313" key="13">
    <source>
        <dbReference type="Proteomes" id="UP001222325"/>
    </source>
</evidence>
<feature type="region of interest" description="Disordered" evidence="10">
    <location>
        <begin position="91"/>
        <end position="143"/>
    </location>
</feature>
<evidence type="ECO:0000256" key="3">
    <source>
        <dbReference type="ARBA" id="ARBA00022448"/>
    </source>
</evidence>
<evidence type="ECO:0000256" key="2">
    <source>
        <dbReference type="ARBA" id="ARBA00007891"/>
    </source>
</evidence>
<keyword evidence="5" id="KW-0256">Endoplasmic reticulum</keyword>
<evidence type="ECO:0000256" key="9">
    <source>
        <dbReference type="ARBA" id="ARBA00023136"/>
    </source>
</evidence>
<keyword evidence="3" id="KW-0813">Transport</keyword>
<dbReference type="AlphaFoldDB" id="A0AAD6U7J7"/>
<keyword evidence="6" id="KW-0931">ER-Golgi transport</keyword>